<evidence type="ECO:0000256" key="5">
    <source>
        <dbReference type="ARBA" id="ARBA00023242"/>
    </source>
</evidence>
<evidence type="ECO:0000313" key="7">
    <source>
        <dbReference type="EMBL" id="GJN33449.1"/>
    </source>
</evidence>
<dbReference type="EMBL" id="BQKI01000084">
    <property type="protein sequence ID" value="GJN33449.1"/>
    <property type="molecule type" value="Genomic_DNA"/>
</dbReference>
<evidence type="ECO:0000256" key="3">
    <source>
        <dbReference type="ARBA" id="ARBA00023125"/>
    </source>
</evidence>
<dbReference type="Gene3D" id="2.170.150.80">
    <property type="entry name" value="NAC domain"/>
    <property type="match status" value="1"/>
</dbReference>
<dbReference type="PROSITE" id="PS51005">
    <property type="entry name" value="NAC"/>
    <property type="match status" value="1"/>
</dbReference>
<evidence type="ECO:0000313" key="8">
    <source>
        <dbReference type="Proteomes" id="UP001054889"/>
    </source>
</evidence>
<dbReference type="FunFam" id="2.170.150.80:FF:000005">
    <property type="entry name" value="NAC transcription factor 56"/>
    <property type="match status" value="1"/>
</dbReference>
<dbReference type="GO" id="GO:0003677">
    <property type="term" value="F:DNA binding"/>
    <property type="evidence" value="ECO:0007669"/>
    <property type="project" value="UniProtKB-KW"/>
</dbReference>
<feature type="domain" description="NAC" evidence="6">
    <location>
        <begin position="22"/>
        <end position="183"/>
    </location>
</feature>
<dbReference type="GO" id="GO:0006355">
    <property type="term" value="P:regulation of DNA-templated transcription"/>
    <property type="evidence" value="ECO:0007669"/>
    <property type="project" value="InterPro"/>
</dbReference>
<evidence type="ECO:0000259" key="6">
    <source>
        <dbReference type="PROSITE" id="PS51005"/>
    </source>
</evidence>
<dbReference type="PANTHER" id="PTHR31719:SF106">
    <property type="entry name" value="NAC TRANSCRIPTION FACTOR ONAC010"/>
    <property type="match status" value="1"/>
</dbReference>
<keyword evidence="4" id="KW-0804">Transcription</keyword>
<dbReference type="GO" id="GO:0005634">
    <property type="term" value="C:nucleus"/>
    <property type="evidence" value="ECO:0007669"/>
    <property type="project" value="UniProtKB-SubCell"/>
</dbReference>
<keyword evidence="8" id="KW-1185">Reference proteome</keyword>
<dbReference type="GO" id="GO:0048608">
    <property type="term" value="P:reproductive structure development"/>
    <property type="evidence" value="ECO:0007669"/>
    <property type="project" value="UniProtKB-ARBA"/>
</dbReference>
<protein>
    <recommendedName>
        <fullName evidence="6">NAC domain-containing protein</fullName>
    </recommendedName>
</protein>
<dbReference type="InterPro" id="IPR003441">
    <property type="entry name" value="NAC-dom"/>
</dbReference>
<gene>
    <name evidence="7" type="primary">gb22051</name>
    <name evidence="7" type="ORF">PR202_gb22051</name>
</gene>
<accession>A0AAV5FCK8</accession>
<evidence type="ECO:0000256" key="2">
    <source>
        <dbReference type="ARBA" id="ARBA00023015"/>
    </source>
</evidence>
<keyword evidence="3" id="KW-0238">DNA-binding</keyword>
<sequence>METSRTMSMSATHHHRQEQQLLPPGFRFHPTDEELILHYLRNRAASLPCPVPIIADVDIYKFDPWDLPCKAVYGDGEWYFFSPRDRKYPNGIRPNRAAGSGYWKATGTDKPIHESGGTGESVGVKKALVFYKGRPPKGTKTNWIMHEYRLAAADDDSAFRPPVKFRNVSMRLDDWVLCRIYKKSGQASSPMVPPLADYDHLLMMDHDDNDHSGGSGFDDIVCSSGNLLAYAPMTSSSSGTTCSVNNHHHQQQHDRQVVASSRLPKIPSMPDLVFDDYALSQIFDTVIPTDADHHQQNNAMFAMHPSLNQLLAVGGDHSSELIYSSSYYPPSSAGVAKRKVMNPDDCIGDAGTNPPAKRLHVSCFDAQPPPASGLLPGPTTSSSQVLGGLMMNHNNSMLPQF</sequence>
<reference evidence="7" key="2">
    <citation type="submission" date="2021-12" db="EMBL/GenBank/DDBJ databases">
        <title>Resequencing data analysis of finger millet.</title>
        <authorList>
            <person name="Hatakeyama M."/>
            <person name="Aluri S."/>
            <person name="Balachadran M.T."/>
            <person name="Sivarajan S.R."/>
            <person name="Poveda L."/>
            <person name="Shimizu-Inatsugi R."/>
            <person name="Schlapbach R."/>
            <person name="Sreeman S.M."/>
            <person name="Shimizu K.K."/>
        </authorList>
    </citation>
    <scope>NUCLEOTIDE SEQUENCE</scope>
</reference>
<dbReference type="GO" id="GO:0009791">
    <property type="term" value="P:post-embryonic development"/>
    <property type="evidence" value="ECO:0007669"/>
    <property type="project" value="UniProtKB-ARBA"/>
</dbReference>
<keyword evidence="5" id="KW-0539">Nucleus</keyword>
<dbReference type="AlphaFoldDB" id="A0AAV5FCK8"/>
<dbReference type="Proteomes" id="UP001054889">
    <property type="component" value="Unassembled WGS sequence"/>
</dbReference>
<comment type="subcellular location">
    <subcellularLocation>
        <location evidence="1">Nucleus</location>
    </subcellularLocation>
</comment>
<dbReference type="Pfam" id="PF02365">
    <property type="entry name" value="NAM"/>
    <property type="match status" value="1"/>
</dbReference>
<organism evidence="7 8">
    <name type="scientific">Eleusine coracana subsp. coracana</name>
    <dbReference type="NCBI Taxonomy" id="191504"/>
    <lineage>
        <taxon>Eukaryota</taxon>
        <taxon>Viridiplantae</taxon>
        <taxon>Streptophyta</taxon>
        <taxon>Embryophyta</taxon>
        <taxon>Tracheophyta</taxon>
        <taxon>Spermatophyta</taxon>
        <taxon>Magnoliopsida</taxon>
        <taxon>Liliopsida</taxon>
        <taxon>Poales</taxon>
        <taxon>Poaceae</taxon>
        <taxon>PACMAD clade</taxon>
        <taxon>Chloridoideae</taxon>
        <taxon>Cynodonteae</taxon>
        <taxon>Eleusininae</taxon>
        <taxon>Eleusine</taxon>
    </lineage>
</organism>
<reference evidence="7" key="1">
    <citation type="journal article" date="2018" name="DNA Res.">
        <title>Multiple hybrid de novo genome assembly of finger millet, an orphan allotetraploid crop.</title>
        <authorList>
            <person name="Hatakeyama M."/>
            <person name="Aluri S."/>
            <person name="Balachadran M.T."/>
            <person name="Sivarajan S.R."/>
            <person name="Patrignani A."/>
            <person name="Gruter S."/>
            <person name="Poveda L."/>
            <person name="Shimizu-Inatsugi R."/>
            <person name="Baeten J."/>
            <person name="Francoijs K.J."/>
            <person name="Nataraja K.N."/>
            <person name="Reddy Y.A.N."/>
            <person name="Phadnis S."/>
            <person name="Ravikumar R.L."/>
            <person name="Schlapbach R."/>
            <person name="Sreeman S.M."/>
            <person name="Shimizu K.K."/>
        </authorList>
    </citation>
    <scope>NUCLEOTIDE SEQUENCE</scope>
</reference>
<dbReference type="InterPro" id="IPR036093">
    <property type="entry name" value="NAC_dom_sf"/>
</dbReference>
<keyword evidence="2" id="KW-0805">Transcription regulation</keyword>
<name>A0AAV5FCK8_ELECO</name>
<evidence type="ECO:0000256" key="1">
    <source>
        <dbReference type="ARBA" id="ARBA00004123"/>
    </source>
</evidence>
<proteinExistence type="predicted"/>
<comment type="caution">
    <text evidence="7">The sequence shown here is derived from an EMBL/GenBank/DDBJ whole genome shotgun (WGS) entry which is preliminary data.</text>
</comment>
<dbReference type="SUPFAM" id="SSF101941">
    <property type="entry name" value="NAC domain"/>
    <property type="match status" value="1"/>
</dbReference>
<evidence type="ECO:0000256" key="4">
    <source>
        <dbReference type="ARBA" id="ARBA00023163"/>
    </source>
</evidence>
<dbReference type="PANTHER" id="PTHR31719">
    <property type="entry name" value="NAC TRANSCRIPTION FACTOR 56"/>
    <property type="match status" value="1"/>
</dbReference>